<keyword evidence="4" id="KW-1185">Reference proteome</keyword>
<evidence type="ECO:0000256" key="1">
    <source>
        <dbReference type="SAM" id="MobiDB-lite"/>
    </source>
</evidence>
<name>A0A8J1T5S4_OWEFU</name>
<evidence type="ECO:0000313" key="4">
    <source>
        <dbReference type="Proteomes" id="UP000749559"/>
    </source>
</evidence>
<feature type="non-terminal residue" evidence="3">
    <location>
        <position position="210"/>
    </location>
</feature>
<dbReference type="EMBL" id="CAIIXF020000005">
    <property type="protein sequence ID" value="CAH1784394.1"/>
    <property type="molecule type" value="Genomic_DNA"/>
</dbReference>
<feature type="transmembrane region" description="Helical" evidence="2">
    <location>
        <begin position="14"/>
        <end position="39"/>
    </location>
</feature>
<keyword evidence="2" id="KW-0812">Transmembrane</keyword>
<feature type="region of interest" description="Disordered" evidence="1">
    <location>
        <begin position="95"/>
        <end position="117"/>
    </location>
</feature>
<sequence>EDGSVDDSSLNYDIGIVAVCVVVGALVVVLLGVVAGSCYKRNRQIAESRQASLNRCFPSDLFSIFSPPPYEGHEPRPNEPPPIYTVSADDAILSNQGSVNESPPPYSPTSRSQPASVTHTTFSNVAMATVVNATTFTQNVTQATCDLDNHSSQPAVNSNATRLSQNSSQSDTPVTVSGNDASNSENEEITLHEIVHEREPVVISDTVHLV</sequence>
<dbReference type="Proteomes" id="UP000749559">
    <property type="component" value="Unassembled WGS sequence"/>
</dbReference>
<proteinExistence type="predicted"/>
<comment type="caution">
    <text evidence="3">The sequence shown here is derived from an EMBL/GenBank/DDBJ whole genome shotgun (WGS) entry which is preliminary data.</text>
</comment>
<keyword evidence="2" id="KW-1133">Transmembrane helix</keyword>
<gene>
    <name evidence="3" type="ORF">OFUS_LOCUS10596</name>
</gene>
<evidence type="ECO:0000256" key="2">
    <source>
        <dbReference type="SAM" id="Phobius"/>
    </source>
</evidence>
<dbReference type="AlphaFoldDB" id="A0A8J1T5S4"/>
<reference evidence="3" key="1">
    <citation type="submission" date="2022-03" db="EMBL/GenBank/DDBJ databases">
        <authorList>
            <person name="Martin C."/>
        </authorList>
    </citation>
    <scope>NUCLEOTIDE SEQUENCE</scope>
</reference>
<keyword evidence="2" id="KW-0472">Membrane</keyword>
<protein>
    <submittedName>
        <fullName evidence="3">Uncharacterized protein</fullName>
    </submittedName>
</protein>
<feature type="compositionally biased region" description="Polar residues" evidence="1">
    <location>
        <begin position="108"/>
        <end position="117"/>
    </location>
</feature>
<organism evidence="3 4">
    <name type="scientific">Owenia fusiformis</name>
    <name type="common">Polychaete worm</name>
    <dbReference type="NCBI Taxonomy" id="6347"/>
    <lineage>
        <taxon>Eukaryota</taxon>
        <taxon>Metazoa</taxon>
        <taxon>Spiralia</taxon>
        <taxon>Lophotrochozoa</taxon>
        <taxon>Annelida</taxon>
        <taxon>Polychaeta</taxon>
        <taxon>Sedentaria</taxon>
        <taxon>Canalipalpata</taxon>
        <taxon>Sabellida</taxon>
        <taxon>Oweniida</taxon>
        <taxon>Oweniidae</taxon>
        <taxon>Owenia</taxon>
    </lineage>
</organism>
<evidence type="ECO:0000313" key="3">
    <source>
        <dbReference type="EMBL" id="CAH1784394.1"/>
    </source>
</evidence>
<accession>A0A8J1T5S4</accession>
<feature type="region of interest" description="Disordered" evidence="1">
    <location>
        <begin position="148"/>
        <end position="183"/>
    </location>
</feature>